<dbReference type="OrthoDB" id="9982909at2"/>
<sequence>MLTKNEALTFLYQAKEWGGGAEYNAGNDFSLGYFLVEWMPWRHNKYQSGIEYSQIFPFNFGEQFDFKSIDDLIAEIEASEVFDSKSHEAKIINRLMSRKEGYFVELLHSNLEKIEQHFLDYLQDATGADRLYTIDVGGKHYRISPYSLFYIHPFFNGNDDTSVAERKNIIEQKLNQELEKRVSLDVFLKPFCENKQRKELAGLIMLARDGYVIPNAQNATQNTQRFFAMTKKLPQELYGLVTKSFVNSQKEILTDSAIVEGAKDMLLKF</sequence>
<reference evidence="1 2" key="1">
    <citation type="submission" date="2015-11" db="EMBL/GenBank/DDBJ databases">
        <title>Genomic analysis of 38 Legionella species identifies large and diverse effector repertoires.</title>
        <authorList>
            <person name="Burstein D."/>
            <person name="Amaro F."/>
            <person name="Zusman T."/>
            <person name="Lifshitz Z."/>
            <person name="Cohen O."/>
            <person name="Gilbert J.A."/>
            <person name="Pupko T."/>
            <person name="Shuman H.A."/>
            <person name="Segal G."/>
        </authorList>
    </citation>
    <scope>NUCLEOTIDE SEQUENCE [LARGE SCALE GENOMIC DNA]</scope>
    <source>
        <strain evidence="1 2">WIGA</strain>
    </source>
</reference>
<keyword evidence="2" id="KW-1185">Reference proteome</keyword>
<accession>A0A0W0RJI2</accession>
<dbReference type="PATRIC" id="fig|447.4.peg.2977"/>
<evidence type="ECO:0000313" key="2">
    <source>
        <dbReference type="Proteomes" id="UP000054695"/>
    </source>
</evidence>
<name>A0A0W0RJI2_LEGBO</name>
<dbReference type="RefSeq" id="WP_058460385.1">
    <property type="nucleotide sequence ID" value="NZ_CAAAIY010000002.1"/>
</dbReference>
<protein>
    <submittedName>
        <fullName evidence="1">Uncharacterized protein</fullName>
    </submittedName>
</protein>
<comment type="caution">
    <text evidence="1">The sequence shown here is derived from an EMBL/GenBank/DDBJ whole genome shotgun (WGS) entry which is preliminary data.</text>
</comment>
<organism evidence="1 2">
    <name type="scientific">Legionella bozemanae</name>
    <name type="common">Fluoribacter bozemanae</name>
    <dbReference type="NCBI Taxonomy" id="447"/>
    <lineage>
        <taxon>Bacteria</taxon>
        <taxon>Pseudomonadati</taxon>
        <taxon>Pseudomonadota</taxon>
        <taxon>Gammaproteobacteria</taxon>
        <taxon>Legionellales</taxon>
        <taxon>Legionellaceae</taxon>
        <taxon>Legionella</taxon>
    </lineage>
</organism>
<gene>
    <name evidence="1" type="ORF">Lboz_2797</name>
</gene>
<dbReference type="Proteomes" id="UP000054695">
    <property type="component" value="Unassembled WGS sequence"/>
</dbReference>
<proteinExistence type="predicted"/>
<evidence type="ECO:0000313" key="1">
    <source>
        <dbReference type="EMBL" id="KTC71220.1"/>
    </source>
</evidence>
<dbReference type="EMBL" id="LNXU01000032">
    <property type="protein sequence ID" value="KTC71220.1"/>
    <property type="molecule type" value="Genomic_DNA"/>
</dbReference>
<dbReference type="AlphaFoldDB" id="A0A0W0RJI2"/>